<evidence type="ECO:0000256" key="5">
    <source>
        <dbReference type="SAM" id="Phobius"/>
    </source>
</evidence>
<reference evidence="8" key="1">
    <citation type="submission" date="2016-05" db="EMBL/GenBank/DDBJ databases">
        <title>Paenibacillus oryzae. sp. nov., isolated from the rice root.</title>
        <authorList>
            <person name="Zhang J."/>
            <person name="Zhang X."/>
        </authorList>
    </citation>
    <scope>NUCLEOTIDE SEQUENCE [LARGE SCALE GENOMIC DNA]</scope>
    <source>
        <strain evidence="8">KCTC13222</strain>
    </source>
</reference>
<dbReference type="InterPro" id="IPR052165">
    <property type="entry name" value="Membrane_assoc_protease"/>
</dbReference>
<dbReference type="Gene3D" id="2.40.50.140">
    <property type="entry name" value="Nucleic acid-binding proteins"/>
    <property type="match status" value="1"/>
</dbReference>
<dbReference type="EMBL" id="LYPC01000027">
    <property type="protein sequence ID" value="OCT11863.1"/>
    <property type="molecule type" value="Genomic_DNA"/>
</dbReference>
<evidence type="ECO:0000256" key="4">
    <source>
        <dbReference type="ARBA" id="ARBA00023136"/>
    </source>
</evidence>
<proteinExistence type="predicted"/>
<dbReference type="InterPro" id="IPR012340">
    <property type="entry name" value="NA-bd_OB-fold"/>
</dbReference>
<dbReference type="STRING" id="512399.A8709_28780"/>
<name>A0A1C0ZUT0_9BACL</name>
<evidence type="ECO:0000256" key="3">
    <source>
        <dbReference type="ARBA" id="ARBA00022989"/>
    </source>
</evidence>
<dbReference type="Proteomes" id="UP000093309">
    <property type="component" value="Unassembled WGS sequence"/>
</dbReference>
<evidence type="ECO:0000259" key="6">
    <source>
        <dbReference type="Pfam" id="PF01957"/>
    </source>
</evidence>
<keyword evidence="8" id="KW-1185">Reference proteome</keyword>
<dbReference type="InterPro" id="IPR002810">
    <property type="entry name" value="NfeD-like_C"/>
</dbReference>
<comment type="caution">
    <text evidence="7">The sequence shown here is derived from an EMBL/GenBank/DDBJ whole genome shotgun (WGS) entry which is preliminary data.</text>
</comment>
<dbReference type="RefSeq" id="WP_065855622.1">
    <property type="nucleotide sequence ID" value="NZ_LYPC01000027.1"/>
</dbReference>
<sequence>MLWIAWFVLVVLFVILELHTGTFYMLVLAASALFAMIAAISQFSFLIQLCVFTVFAFVIYVFLLPIARRLIPSSSKEVLPSPHQLIGQKAYVISEIKPSEGGLVKVNFEMWSAFADDRIQEGEEVVVIEVRVSKLYVKKGEM</sequence>
<feature type="transmembrane region" description="Helical" evidence="5">
    <location>
        <begin position="7"/>
        <end position="40"/>
    </location>
</feature>
<evidence type="ECO:0000256" key="2">
    <source>
        <dbReference type="ARBA" id="ARBA00022692"/>
    </source>
</evidence>
<organism evidence="7 8">
    <name type="scientific">Paenibacillus pectinilyticus</name>
    <dbReference type="NCBI Taxonomy" id="512399"/>
    <lineage>
        <taxon>Bacteria</taxon>
        <taxon>Bacillati</taxon>
        <taxon>Bacillota</taxon>
        <taxon>Bacilli</taxon>
        <taxon>Bacillales</taxon>
        <taxon>Paenibacillaceae</taxon>
        <taxon>Paenibacillus</taxon>
    </lineage>
</organism>
<feature type="domain" description="NfeD-like C-terminal" evidence="6">
    <location>
        <begin position="83"/>
        <end position="139"/>
    </location>
</feature>
<protein>
    <recommendedName>
        <fullName evidence="6">NfeD-like C-terminal domain-containing protein</fullName>
    </recommendedName>
</protein>
<keyword evidence="3 5" id="KW-1133">Transmembrane helix</keyword>
<gene>
    <name evidence="7" type="ORF">A8709_28780</name>
</gene>
<evidence type="ECO:0000313" key="8">
    <source>
        <dbReference type="Proteomes" id="UP000093309"/>
    </source>
</evidence>
<evidence type="ECO:0000256" key="1">
    <source>
        <dbReference type="ARBA" id="ARBA00004141"/>
    </source>
</evidence>
<dbReference type="PANTHER" id="PTHR33507">
    <property type="entry name" value="INNER MEMBRANE PROTEIN YBBJ"/>
    <property type="match status" value="1"/>
</dbReference>
<comment type="subcellular location">
    <subcellularLocation>
        <location evidence="1">Membrane</location>
        <topology evidence="1">Multi-pass membrane protein</topology>
    </subcellularLocation>
</comment>
<accession>A0A1C0ZUT0</accession>
<keyword evidence="2 5" id="KW-0812">Transmembrane</keyword>
<evidence type="ECO:0000313" key="7">
    <source>
        <dbReference type="EMBL" id="OCT11863.1"/>
    </source>
</evidence>
<keyword evidence="4 5" id="KW-0472">Membrane</keyword>
<dbReference type="SUPFAM" id="SSF141322">
    <property type="entry name" value="NfeD domain-like"/>
    <property type="match status" value="1"/>
</dbReference>
<dbReference type="GO" id="GO:0005886">
    <property type="term" value="C:plasma membrane"/>
    <property type="evidence" value="ECO:0007669"/>
    <property type="project" value="TreeGrafter"/>
</dbReference>
<dbReference type="PANTHER" id="PTHR33507:SF3">
    <property type="entry name" value="INNER MEMBRANE PROTEIN YBBJ"/>
    <property type="match status" value="1"/>
</dbReference>
<dbReference type="AlphaFoldDB" id="A0A1C0ZUT0"/>
<feature type="transmembrane region" description="Helical" evidence="5">
    <location>
        <begin position="46"/>
        <end position="67"/>
    </location>
</feature>
<dbReference type="Pfam" id="PF01957">
    <property type="entry name" value="NfeD"/>
    <property type="match status" value="1"/>
</dbReference>